<evidence type="ECO:0000256" key="4">
    <source>
        <dbReference type="ARBA" id="ARBA00022475"/>
    </source>
</evidence>
<keyword evidence="7 10" id="KW-1133">Transmembrane helix</keyword>
<dbReference type="Gene3D" id="1.20.1740.10">
    <property type="entry name" value="Amino acid/polyamine transporter I"/>
    <property type="match status" value="1"/>
</dbReference>
<organism evidence="12 13">
    <name type="scientific">Rothia kristinae</name>
    <dbReference type="NCBI Taxonomy" id="37923"/>
    <lineage>
        <taxon>Bacteria</taxon>
        <taxon>Bacillati</taxon>
        <taxon>Actinomycetota</taxon>
        <taxon>Actinomycetes</taxon>
        <taxon>Micrococcales</taxon>
        <taxon>Micrococcaceae</taxon>
        <taxon>Rothia</taxon>
    </lineage>
</organism>
<feature type="transmembrane region" description="Helical" evidence="10">
    <location>
        <begin position="120"/>
        <end position="141"/>
    </location>
</feature>
<dbReference type="FunFam" id="1.20.1740.10:FF:000001">
    <property type="entry name" value="Amino acid permease"/>
    <property type="match status" value="1"/>
</dbReference>
<dbReference type="InterPro" id="IPR004841">
    <property type="entry name" value="AA-permease/SLC12A_dom"/>
</dbReference>
<evidence type="ECO:0000259" key="11">
    <source>
        <dbReference type="Pfam" id="PF00324"/>
    </source>
</evidence>
<evidence type="ECO:0000256" key="9">
    <source>
        <dbReference type="SAM" id="MobiDB-lite"/>
    </source>
</evidence>
<keyword evidence="6" id="KW-0029">Amino-acid transport</keyword>
<feature type="transmembrane region" description="Helical" evidence="10">
    <location>
        <begin position="264"/>
        <end position="283"/>
    </location>
</feature>
<keyword evidence="5 10" id="KW-0812">Transmembrane</keyword>
<dbReference type="EMBL" id="LJBJ02000004">
    <property type="protein sequence ID" value="OAX52417.1"/>
    <property type="molecule type" value="Genomic_DNA"/>
</dbReference>
<dbReference type="Proteomes" id="UP000053171">
    <property type="component" value="Unassembled WGS sequence"/>
</dbReference>
<feature type="transmembrane region" description="Helical" evidence="10">
    <location>
        <begin position="295"/>
        <end position="316"/>
    </location>
</feature>
<feature type="transmembrane region" description="Helical" evidence="10">
    <location>
        <begin position="454"/>
        <end position="472"/>
    </location>
</feature>
<evidence type="ECO:0000256" key="3">
    <source>
        <dbReference type="ARBA" id="ARBA00022448"/>
    </source>
</evidence>
<evidence type="ECO:0000256" key="1">
    <source>
        <dbReference type="ARBA" id="ARBA00004651"/>
    </source>
</evidence>
<dbReference type="GO" id="GO:0055085">
    <property type="term" value="P:transmembrane transport"/>
    <property type="evidence" value="ECO:0007669"/>
    <property type="project" value="InterPro"/>
</dbReference>
<name>A0A199NU28_9MICC</name>
<gene>
    <name evidence="12" type="ORF">AN277_0203425</name>
</gene>
<protein>
    <submittedName>
        <fullName evidence="12">D-serine/D-alanine/glycine transporter</fullName>
    </submittedName>
</protein>
<evidence type="ECO:0000313" key="13">
    <source>
        <dbReference type="Proteomes" id="UP000053171"/>
    </source>
</evidence>
<feature type="transmembrane region" description="Helical" evidence="10">
    <location>
        <begin position="63"/>
        <end position="83"/>
    </location>
</feature>
<keyword evidence="4" id="KW-1003">Cell membrane</keyword>
<evidence type="ECO:0000256" key="6">
    <source>
        <dbReference type="ARBA" id="ARBA00022970"/>
    </source>
</evidence>
<dbReference type="PANTHER" id="PTHR43495">
    <property type="entry name" value="GABA PERMEASE"/>
    <property type="match status" value="1"/>
</dbReference>
<dbReference type="Pfam" id="PF00324">
    <property type="entry name" value="AA_permease"/>
    <property type="match status" value="1"/>
</dbReference>
<evidence type="ECO:0000256" key="2">
    <source>
        <dbReference type="ARBA" id="ARBA00008583"/>
    </source>
</evidence>
<feature type="region of interest" description="Disordered" evidence="9">
    <location>
        <begin position="1"/>
        <end position="25"/>
    </location>
</feature>
<feature type="transmembrane region" description="Helical" evidence="10">
    <location>
        <begin position="147"/>
        <end position="163"/>
    </location>
</feature>
<accession>A0A199NU28</accession>
<keyword evidence="3" id="KW-0813">Transport</keyword>
<dbReference type="RefSeq" id="WP_064725074.1">
    <property type="nucleotide sequence ID" value="NZ_LJBJ02000004.1"/>
</dbReference>
<comment type="caution">
    <text evidence="12">The sequence shown here is derived from an EMBL/GenBank/DDBJ whole genome shotgun (WGS) entry which is preliminary data.</text>
</comment>
<keyword evidence="13" id="KW-1185">Reference proteome</keyword>
<sequence>MTESPASTPDAEASSGRVPADVASGENEGGLARGLHNRHLQLIAIGGAIGTGLFFGSGQTIHLVGPAILLVYGLIGFILFLVMRQLGELLLSNLHYKTFGDIAKDQIGPWAGFMVAWNYWLSWVIGCVADLVAITAYVQYFWPEVPVWLPAVATALGLILLNLQPVRAFGETEFWFAIIKIVTILALIVVGIILVATGFRNPAGQEAQVAHLWNHGGFFPTGFHGFLMGFQLAIFSFIGVELVGTTAAETENPHRNLPRAVNSIVLRIAIFYIGSLAVIMMVTPWDSIDPAQSPFITMFGNVGFAGAAFVVNLVVLTSAASSANSGVYSATRMAYGLAKDGHAPRWLRFASSRGVPRNAVFFTTVFLFASVPVLLAGDALTQAFTMVSSLCSAYILFTWGTIVVSYILYHRRHPTHHEASRFRVPFPKVTPWISLAFFAFIACCLALSPDTRVALYVSPVWFGFMAVMWQVVKRRLISQDRPLTAEIPTVTAEQIRKQFSEHLD</sequence>
<feature type="transmembrane region" description="Helical" evidence="10">
    <location>
        <begin position="175"/>
        <end position="199"/>
    </location>
</feature>
<dbReference type="PIRSF" id="PIRSF006060">
    <property type="entry name" value="AA_transporter"/>
    <property type="match status" value="1"/>
</dbReference>
<feature type="transmembrane region" description="Helical" evidence="10">
    <location>
        <begin position="429"/>
        <end position="448"/>
    </location>
</feature>
<keyword evidence="8 10" id="KW-0472">Membrane</keyword>
<comment type="similarity">
    <text evidence="2">Belongs to the amino acid-polyamine-organocation (APC) superfamily. Amino acid transporter (AAT) (TC 2.A.3.1) family.</text>
</comment>
<evidence type="ECO:0000256" key="7">
    <source>
        <dbReference type="ARBA" id="ARBA00022989"/>
    </source>
</evidence>
<feature type="domain" description="Amino acid permease/ SLC12A" evidence="11">
    <location>
        <begin position="39"/>
        <end position="479"/>
    </location>
</feature>
<feature type="transmembrane region" description="Helical" evidence="10">
    <location>
        <begin position="219"/>
        <end position="243"/>
    </location>
</feature>
<evidence type="ECO:0000313" key="12">
    <source>
        <dbReference type="EMBL" id="OAX52417.1"/>
    </source>
</evidence>
<evidence type="ECO:0000256" key="10">
    <source>
        <dbReference type="SAM" id="Phobius"/>
    </source>
</evidence>
<proteinExistence type="inferred from homology"/>
<evidence type="ECO:0000256" key="5">
    <source>
        <dbReference type="ARBA" id="ARBA00022692"/>
    </source>
</evidence>
<dbReference type="GO" id="GO:0005886">
    <property type="term" value="C:plasma membrane"/>
    <property type="evidence" value="ECO:0007669"/>
    <property type="project" value="UniProtKB-SubCell"/>
</dbReference>
<dbReference type="AlphaFoldDB" id="A0A199NU28"/>
<evidence type="ECO:0000256" key="8">
    <source>
        <dbReference type="ARBA" id="ARBA00023136"/>
    </source>
</evidence>
<comment type="subcellular location">
    <subcellularLocation>
        <location evidence="1">Cell membrane</location>
        <topology evidence="1">Multi-pass membrane protein</topology>
    </subcellularLocation>
</comment>
<dbReference type="PANTHER" id="PTHR43495:SF2">
    <property type="entry name" value="D-SERINE_D-ALANINE_GLYCINE TRANSPORTER"/>
    <property type="match status" value="1"/>
</dbReference>
<feature type="transmembrane region" description="Helical" evidence="10">
    <location>
        <begin position="358"/>
        <end position="377"/>
    </location>
</feature>
<feature type="transmembrane region" description="Helical" evidence="10">
    <location>
        <begin position="383"/>
        <end position="409"/>
    </location>
</feature>
<dbReference type="GO" id="GO:0006865">
    <property type="term" value="P:amino acid transport"/>
    <property type="evidence" value="ECO:0007669"/>
    <property type="project" value="UniProtKB-KW"/>
</dbReference>
<reference evidence="12" key="1">
    <citation type="submission" date="2016-06" db="EMBL/GenBank/DDBJ databases">
        <title>Identification of putative biosynthetic pathways for the production of bioactive secondary metabolites by the marine actinomycete Kocuria kristinae RUTW2-3.</title>
        <authorList>
            <person name="Waterworth S.C."/>
            <person name="Walmsley T.A."/>
            <person name="Matongo T."/>
            <person name="Davies-Coleman M.T."/>
            <person name="Dorrington R.A."/>
        </authorList>
    </citation>
    <scope>NUCLEOTIDE SEQUENCE [LARGE SCALE GENOMIC DNA]</scope>
    <source>
        <strain evidence="12">RUTW2-3</strain>
    </source>
</reference>